<organism evidence="1 2">
    <name type="scientific">Cutaneotrichosporon cavernicola</name>
    <dbReference type="NCBI Taxonomy" id="279322"/>
    <lineage>
        <taxon>Eukaryota</taxon>
        <taxon>Fungi</taxon>
        <taxon>Dikarya</taxon>
        <taxon>Basidiomycota</taxon>
        <taxon>Agaricomycotina</taxon>
        <taxon>Tremellomycetes</taxon>
        <taxon>Trichosporonales</taxon>
        <taxon>Trichosporonaceae</taxon>
        <taxon>Cutaneotrichosporon</taxon>
    </lineage>
</organism>
<dbReference type="KEGG" id="ccac:CcaHIS019_0307300"/>
<dbReference type="Proteomes" id="UP001233271">
    <property type="component" value="Chromosome 3"/>
</dbReference>
<proteinExistence type="predicted"/>
<protein>
    <submittedName>
        <fullName evidence="1">Uncharacterized protein</fullName>
    </submittedName>
</protein>
<dbReference type="AlphaFoldDB" id="A0AA48IBK9"/>
<reference evidence="1" key="1">
    <citation type="journal article" date="2023" name="BMC Genomics">
        <title>Chromosome-level genome assemblies of Cutaneotrichosporon spp. (Trichosporonales, Basidiomycota) reveal imbalanced evolution between nucleotide sequences and chromosome synteny.</title>
        <authorList>
            <person name="Kobayashi Y."/>
            <person name="Kayamori A."/>
            <person name="Aoki K."/>
            <person name="Shiwa Y."/>
            <person name="Matsutani M."/>
            <person name="Fujita N."/>
            <person name="Sugita T."/>
            <person name="Iwasaki W."/>
            <person name="Tanaka N."/>
            <person name="Takashima M."/>
        </authorList>
    </citation>
    <scope>NUCLEOTIDE SEQUENCE</scope>
    <source>
        <strain evidence="1">HIS019</strain>
    </source>
</reference>
<dbReference type="GeneID" id="85494530"/>
<keyword evidence="2" id="KW-1185">Reference proteome</keyword>
<gene>
    <name evidence="1" type="ORF">CcaverHIS019_0307300</name>
</gene>
<accession>A0AA48IBK9</accession>
<evidence type="ECO:0000313" key="2">
    <source>
        <dbReference type="Proteomes" id="UP001233271"/>
    </source>
</evidence>
<sequence length="356" mass="39715">MVSTISIIAPPTAVPIKGNASIFNIGNFPGIFDRIFRAATKSSLLDARATCLAWSNRIDELTLAYATIMEYKFVDSEPPPYGQTKTCSFQVRHFVRSTIGALFPSSILTTPAAMVITTLDVRGCTSLPPLVLPNLTVLVIDEYCPIIPAPRVVQVSQLFATHLNATRNVHISLNPALRDEVTWLFEYATHEDFVFARHPLNIPTRVKAVALAAVRVPLRVVRPNSWTCNNCHLVVPDWFAVPTASEPHVHDRSHLQPADFTPALLEDLATEVSNSTATTFKFVGTWDRRWVMQYRDDASFEDKLRWAACNYIPHEAYTGEDFDADFTVHQVPNVQFVEADEGVDDVMERMASLTLG</sequence>
<dbReference type="EMBL" id="AP028214">
    <property type="protein sequence ID" value="BEI90660.1"/>
    <property type="molecule type" value="Genomic_DNA"/>
</dbReference>
<name>A0AA48IBK9_9TREE</name>
<dbReference type="RefSeq" id="XP_060455925.1">
    <property type="nucleotide sequence ID" value="XM_060599208.1"/>
</dbReference>
<evidence type="ECO:0000313" key="1">
    <source>
        <dbReference type="EMBL" id="BEI90660.1"/>
    </source>
</evidence>